<proteinExistence type="predicted"/>
<evidence type="ECO:0000313" key="2">
    <source>
        <dbReference type="Proteomes" id="UP000324222"/>
    </source>
</evidence>
<accession>A0A5B7JGV2</accession>
<sequence length="18" mass="1993">MKAVLCLRAGLATPCCWR</sequence>
<name>A0A5B7JGV2_PORTR</name>
<dbReference type="AlphaFoldDB" id="A0A5B7JGV2"/>
<comment type="caution">
    <text evidence="1">The sequence shown here is derived from an EMBL/GenBank/DDBJ whole genome shotgun (WGS) entry which is preliminary data.</text>
</comment>
<gene>
    <name evidence="1" type="ORF">E2C01_087273</name>
</gene>
<dbReference type="Proteomes" id="UP000324222">
    <property type="component" value="Unassembled WGS sequence"/>
</dbReference>
<reference evidence="1 2" key="1">
    <citation type="submission" date="2019-05" db="EMBL/GenBank/DDBJ databases">
        <title>Another draft genome of Portunus trituberculatus and its Hox gene families provides insights of decapod evolution.</title>
        <authorList>
            <person name="Jeong J.-H."/>
            <person name="Song I."/>
            <person name="Kim S."/>
            <person name="Choi T."/>
            <person name="Kim D."/>
            <person name="Ryu S."/>
            <person name="Kim W."/>
        </authorList>
    </citation>
    <scope>NUCLEOTIDE SEQUENCE [LARGE SCALE GENOMIC DNA]</scope>
    <source>
        <tissue evidence="1">Muscle</tissue>
    </source>
</reference>
<protein>
    <submittedName>
        <fullName evidence="1">Uncharacterized protein</fullName>
    </submittedName>
</protein>
<organism evidence="1 2">
    <name type="scientific">Portunus trituberculatus</name>
    <name type="common">Swimming crab</name>
    <name type="synonym">Neptunus trituberculatus</name>
    <dbReference type="NCBI Taxonomy" id="210409"/>
    <lineage>
        <taxon>Eukaryota</taxon>
        <taxon>Metazoa</taxon>
        <taxon>Ecdysozoa</taxon>
        <taxon>Arthropoda</taxon>
        <taxon>Crustacea</taxon>
        <taxon>Multicrustacea</taxon>
        <taxon>Malacostraca</taxon>
        <taxon>Eumalacostraca</taxon>
        <taxon>Eucarida</taxon>
        <taxon>Decapoda</taxon>
        <taxon>Pleocyemata</taxon>
        <taxon>Brachyura</taxon>
        <taxon>Eubrachyura</taxon>
        <taxon>Portunoidea</taxon>
        <taxon>Portunidae</taxon>
        <taxon>Portuninae</taxon>
        <taxon>Portunus</taxon>
    </lineage>
</organism>
<keyword evidence="2" id="KW-1185">Reference proteome</keyword>
<evidence type="ECO:0000313" key="1">
    <source>
        <dbReference type="EMBL" id="MPC92198.1"/>
    </source>
</evidence>
<dbReference type="EMBL" id="VSRR010090445">
    <property type="protein sequence ID" value="MPC92198.1"/>
    <property type="molecule type" value="Genomic_DNA"/>
</dbReference>